<organism evidence="4 5">
    <name type="scientific">Salinarimonas ramus</name>
    <dbReference type="NCBI Taxonomy" id="690164"/>
    <lineage>
        <taxon>Bacteria</taxon>
        <taxon>Pseudomonadati</taxon>
        <taxon>Pseudomonadota</taxon>
        <taxon>Alphaproteobacteria</taxon>
        <taxon>Hyphomicrobiales</taxon>
        <taxon>Salinarimonadaceae</taxon>
        <taxon>Salinarimonas</taxon>
    </lineage>
</organism>
<feature type="transmembrane region" description="Helical" evidence="2">
    <location>
        <begin position="40"/>
        <end position="66"/>
    </location>
</feature>
<keyword evidence="2" id="KW-0812">Transmembrane</keyword>
<feature type="transmembrane region" description="Helical" evidence="2">
    <location>
        <begin position="201"/>
        <end position="221"/>
    </location>
</feature>
<keyword evidence="5" id="KW-1185">Reference proteome</keyword>
<feature type="transmembrane region" description="Helical" evidence="2">
    <location>
        <begin position="389"/>
        <end position="406"/>
    </location>
</feature>
<proteinExistence type="predicted"/>
<accession>A0A917Q8R3</accession>
<reference evidence="4 5" key="1">
    <citation type="journal article" date="2014" name="Int. J. Syst. Evol. Microbiol.">
        <title>Complete genome sequence of Corynebacterium casei LMG S-19264T (=DSM 44701T), isolated from a smear-ripened cheese.</title>
        <authorList>
            <consortium name="US DOE Joint Genome Institute (JGI-PGF)"/>
            <person name="Walter F."/>
            <person name="Albersmeier A."/>
            <person name="Kalinowski J."/>
            <person name="Ruckert C."/>
        </authorList>
    </citation>
    <scope>NUCLEOTIDE SEQUENCE [LARGE SCALE GENOMIC DNA]</scope>
    <source>
        <strain evidence="4 5">CGMCC 1.9161</strain>
    </source>
</reference>
<evidence type="ECO:0000259" key="3">
    <source>
        <dbReference type="Pfam" id="PF01970"/>
    </source>
</evidence>
<dbReference type="Proteomes" id="UP000600449">
    <property type="component" value="Unassembled WGS sequence"/>
</dbReference>
<dbReference type="PANTHER" id="PTHR35342">
    <property type="entry name" value="TRICARBOXYLIC TRANSPORT PROTEIN"/>
    <property type="match status" value="1"/>
</dbReference>
<comment type="caution">
    <text evidence="4">The sequence shown here is derived from an EMBL/GenBank/DDBJ whole genome shotgun (WGS) entry which is preliminary data.</text>
</comment>
<feature type="transmembrane region" description="Helical" evidence="2">
    <location>
        <begin position="353"/>
        <end position="377"/>
    </location>
</feature>
<keyword evidence="2" id="KW-1133">Transmembrane helix</keyword>
<sequence length="532" mass="55733">MLDTLLAATELLLRLDVLLMICGGLVLGMLVGALPGFTTVMAMAIVLPISFFLEPIVGIPFLIGVYKGGIFGGSIPAILVNIPGTGASVATTFDGPALTRKGQSRKALEMALVASAVGDFLSSFATILVIGAIAAIALLIGPPEVAAILLLSLLVIAVTASGSPIKGLVMLLVGAFLAMIGQDPIGALARFDFGFHQLQAGIDLLPLIIGLFAIPEILLALESRKASFVEARQTRAEGDPLTWREITASRRTILRSTLIGGTIGMIPGVGQVVAAFMGYSAARNAAKDPSRYGKGELDGVAAPEAANNAVNGPTMVPLLTLGIPGDNITAILLGAFVAQGLRPGPQLFEEQGVLVYAILGSMLIACVLMLLIGWVLMPLFARIVSIDKAYLVPLMLLFAVGGTYVYRSNPMDLWFMIGFGVVGYVARKLAFDVSPLVMGFILTPPLEYAVGQTVLLARGDVAGYLVGERPITIAVLLLAPLLTAWILVRQHRRMRALGRESASKVDANAPQEGTETDGNARVDLNRSTGGQG</sequence>
<dbReference type="InterPro" id="IPR002823">
    <property type="entry name" value="DUF112_TM"/>
</dbReference>
<dbReference type="AlphaFoldDB" id="A0A917Q8R3"/>
<feature type="region of interest" description="Disordered" evidence="1">
    <location>
        <begin position="500"/>
        <end position="532"/>
    </location>
</feature>
<protein>
    <submittedName>
        <fullName evidence="4">C4-dicarboxylate ABC transporter permease</fullName>
    </submittedName>
</protein>
<feature type="transmembrane region" description="Helical" evidence="2">
    <location>
        <begin position="413"/>
        <end position="430"/>
    </location>
</feature>
<feature type="transmembrane region" description="Helical" evidence="2">
    <location>
        <begin position="110"/>
        <end position="139"/>
    </location>
</feature>
<evidence type="ECO:0000313" key="4">
    <source>
        <dbReference type="EMBL" id="GGK35641.1"/>
    </source>
</evidence>
<feature type="transmembrane region" description="Helical" evidence="2">
    <location>
        <begin position="168"/>
        <end position="189"/>
    </location>
</feature>
<evidence type="ECO:0000313" key="5">
    <source>
        <dbReference type="Proteomes" id="UP000600449"/>
    </source>
</evidence>
<feature type="transmembrane region" description="Helical" evidence="2">
    <location>
        <begin position="145"/>
        <end position="161"/>
    </location>
</feature>
<evidence type="ECO:0000256" key="1">
    <source>
        <dbReference type="SAM" id="MobiDB-lite"/>
    </source>
</evidence>
<dbReference type="EMBL" id="BMMF01000006">
    <property type="protein sequence ID" value="GGK35641.1"/>
    <property type="molecule type" value="Genomic_DNA"/>
</dbReference>
<dbReference type="PANTHER" id="PTHR35342:SF5">
    <property type="entry name" value="TRICARBOXYLIC TRANSPORT PROTEIN"/>
    <property type="match status" value="1"/>
</dbReference>
<keyword evidence="2" id="KW-0472">Membrane</keyword>
<name>A0A917Q8R3_9HYPH</name>
<dbReference type="Pfam" id="PF01970">
    <property type="entry name" value="TctA"/>
    <property type="match status" value="1"/>
</dbReference>
<gene>
    <name evidence="4" type="ORF">GCM10011322_23170</name>
</gene>
<feature type="transmembrane region" description="Helical" evidence="2">
    <location>
        <begin position="318"/>
        <end position="341"/>
    </location>
</feature>
<feature type="domain" description="DUF112" evidence="3">
    <location>
        <begin position="18"/>
        <end position="437"/>
    </location>
</feature>
<feature type="transmembrane region" description="Helical" evidence="2">
    <location>
        <begin position="471"/>
        <end position="488"/>
    </location>
</feature>
<feature type="transmembrane region" description="Helical" evidence="2">
    <location>
        <begin position="12"/>
        <end position="34"/>
    </location>
</feature>
<evidence type="ECO:0000256" key="2">
    <source>
        <dbReference type="SAM" id="Phobius"/>
    </source>
</evidence>
<dbReference type="RefSeq" id="WP_188913033.1">
    <property type="nucleotide sequence ID" value="NZ_BMMF01000006.1"/>
</dbReference>
<feature type="transmembrane region" description="Helical" evidence="2">
    <location>
        <begin position="258"/>
        <end position="282"/>
    </location>
</feature>